<dbReference type="InterPro" id="IPR015421">
    <property type="entry name" value="PyrdxlP-dep_Trfase_major"/>
</dbReference>
<dbReference type="CDD" id="cd00609">
    <property type="entry name" value="AAT_like"/>
    <property type="match status" value="1"/>
</dbReference>
<evidence type="ECO:0000256" key="2">
    <source>
        <dbReference type="ARBA" id="ARBA00022898"/>
    </source>
</evidence>
<evidence type="ECO:0000313" key="8">
    <source>
        <dbReference type="Proteomes" id="UP000199634"/>
    </source>
</evidence>
<name>A0A1H6MGA8_9FLAO</name>
<dbReference type="Gene3D" id="1.10.10.10">
    <property type="entry name" value="Winged helix-like DNA-binding domain superfamily/Winged helix DNA-binding domain"/>
    <property type="match status" value="1"/>
</dbReference>
<dbReference type="STRING" id="1159016.SAMN02927937_02686"/>
<organism evidence="7 8">
    <name type="scientific">Paenimyroides marinum</name>
    <dbReference type="NCBI Taxonomy" id="1159016"/>
    <lineage>
        <taxon>Bacteria</taxon>
        <taxon>Pseudomonadati</taxon>
        <taxon>Bacteroidota</taxon>
        <taxon>Flavobacteriia</taxon>
        <taxon>Flavobacteriales</taxon>
        <taxon>Flavobacteriaceae</taxon>
        <taxon>Paenimyroides</taxon>
    </lineage>
</organism>
<dbReference type="PANTHER" id="PTHR46577:SF1">
    <property type="entry name" value="HTH-TYPE TRANSCRIPTIONAL REGULATORY PROTEIN GABR"/>
    <property type="match status" value="1"/>
</dbReference>
<dbReference type="AlphaFoldDB" id="A0A1H6MGA8"/>
<dbReference type="SMART" id="SM00345">
    <property type="entry name" value="HTH_GNTR"/>
    <property type="match status" value="1"/>
</dbReference>
<keyword evidence="2" id="KW-0663">Pyridoxal phosphate</keyword>
<sequence>MNSPVEDIVLQSVSIDKNDKTAVYLQIAQHLIRAIQNKTLDEGTALPGTRSLSRLLKIHRNTAVAVYDELASQGWVAIVANKGTFVLHPFKQKGKKQTVATYPEKTGFPFYENTHLVTPYEKADTEYSFNDGQTDIRLHSNHQYNRWYNAALQRTSLLKKWNTFLFDRSSFLNTQLCNYLNATRNFHSNPQNILITRSTEMSLYLISQLLIKPNDVVLVGNLSNFAANMIFSQAKAVIKTIPVDENGLAIDFIRENFTKNSIRLIYCTPNRHYPTTYSLGNQRRTALLQLAKEYGFAIVEDDFDYDFQFEGNPVQPLTSIDAHGSVIYLGKTGQALFPTFETGFIVAPANLISEAKNLYKMMDPQGDLIKEQIVAELIYEGEMHRQIKKKILLYKARRDAMHQALDHYFGHLIQYHKPTGGLAVFIRFKKHIALGKLVNQLKNYDITLPRYLLYQTKSICGIRLGFGHLTVDEIDYAIENLRKAYDDILS</sequence>
<dbReference type="Proteomes" id="UP000199634">
    <property type="component" value="Unassembled WGS sequence"/>
</dbReference>
<dbReference type="GO" id="GO:0003700">
    <property type="term" value="F:DNA-binding transcription factor activity"/>
    <property type="evidence" value="ECO:0007669"/>
    <property type="project" value="InterPro"/>
</dbReference>
<dbReference type="InterPro" id="IPR000524">
    <property type="entry name" value="Tscrpt_reg_HTH_GntR"/>
</dbReference>
<gene>
    <name evidence="7" type="ORF">SAMN02927937_02686</name>
</gene>
<evidence type="ECO:0000259" key="6">
    <source>
        <dbReference type="PROSITE" id="PS50949"/>
    </source>
</evidence>
<accession>A0A1H6MGA8</accession>
<keyword evidence="4" id="KW-0238">DNA-binding</keyword>
<dbReference type="InterPro" id="IPR051446">
    <property type="entry name" value="HTH_trans_reg/aminotransferase"/>
</dbReference>
<evidence type="ECO:0000256" key="1">
    <source>
        <dbReference type="ARBA" id="ARBA00005384"/>
    </source>
</evidence>
<evidence type="ECO:0000256" key="3">
    <source>
        <dbReference type="ARBA" id="ARBA00023015"/>
    </source>
</evidence>
<dbReference type="CDD" id="cd07377">
    <property type="entry name" value="WHTH_GntR"/>
    <property type="match status" value="1"/>
</dbReference>
<keyword evidence="5" id="KW-0804">Transcription</keyword>
<feature type="domain" description="HTH gntR-type" evidence="6">
    <location>
        <begin position="21"/>
        <end position="89"/>
    </location>
</feature>
<dbReference type="EMBL" id="FNXE01000055">
    <property type="protein sequence ID" value="SEI00616.1"/>
    <property type="molecule type" value="Genomic_DNA"/>
</dbReference>
<dbReference type="PROSITE" id="PS50949">
    <property type="entry name" value="HTH_GNTR"/>
    <property type="match status" value="1"/>
</dbReference>
<keyword evidence="8" id="KW-1185">Reference proteome</keyword>
<dbReference type="PANTHER" id="PTHR46577">
    <property type="entry name" value="HTH-TYPE TRANSCRIPTIONAL REGULATORY PROTEIN GABR"/>
    <property type="match status" value="1"/>
</dbReference>
<dbReference type="InterPro" id="IPR036390">
    <property type="entry name" value="WH_DNA-bd_sf"/>
</dbReference>
<dbReference type="InterPro" id="IPR015424">
    <property type="entry name" value="PyrdxlP-dep_Trfase"/>
</dbReference>
<comment type="similarity">
    <text evidence="1">In the C-terminal section; belongs to the class-I pyridoxal-phosphate-dependent aminotransferase family.</text>
</comment>
<dbReference type="GO" id="GO:0003677">
    <property type="term" value="F:DNA binding"/>
    <property type="evidence" value="ECO:0007669"/>
    <property type="project" value="UniProtKB-KW"/>
</dbReference>
<dbReference type="SUPFAM" id="SSF46785">
    <property type="entry name" value="Winged helix' DNA-binding domain"/>
    <property type="match status" value="1"/>
</dbReference>
<dbReference type="RefSeq" id="WP_177165098.1">
    <property type="nucleotide sequence ID" value="NZ_FNXE01000055.1"/>
</dbReference>
<dbReference type="InterPro" id="IPR036388">
    <property type="entry name" value="WH-like_DNA-bd_sf"/>
</dbReference>
<evidence type="ECO:0000256" key="5">
    <source>
        <dbReference type="ARBA" id="ARBA00023163"/>
    </source>
</evidence>
<dbReference type="Gene3D" id="3.40.640.10">
    <property type="entry name" value="Type I PLP-dependent aspartate aminotransferase-like (Major domain)"/>
    <property type="match status" value="1"/>
</dbReference>
<dbReference type="SUPFAM" id="SSF53383">
    <property type="entry name" value="PLP-dependent transferases"/>
    <property type="match status" value="1"/>
</dbReference>
<dbReference type="Pfam" id="PF00392">
    <property type="entry name" value="GntR"/>
    <property type="match status" value="1"/>
</dbReference>
<reference evidence="7 8" key="1">
    <citation type="submission" date="2016-10" db="EMBL/GenBank/DDBJ databases">
        <authorList>
            <person name="de Groot N.N."/>
        </authorList>
    </citation>
    <scope>NUCLEOTIDE SEQUENCE [LARGE SCALE GENOMIC DNA]</scope>
    <source>
        <strain evidence="7 8">CGMCC 1.10825</strain>
    </source>
</reference>
<evidence type="ECO:0000256" key="4">
    <source>
        <dbReference type="ARBA" id="ARBA00023125"/>
    </source>
</evidence>
<proteinExistence type="inferred from homology"/>
<evidence type="ECO:0000313" key="7">
    <source>
        <dbReference type="EMBL" id="SEI00616.1"/>
    </source>
</evidence>
<keyword evidence="3" id="KW-0805">Transcription regulation</keyword>
<protein>
    <submittedName>
        <fullName evidence="7">Transcriptional regulator, GntR family</fullName>
    </submittedName>
</protein>